<evidence type="ECO:0000256" key="2">
    <source>
        <dbReference type="ARBA" id="ARBA00022490"/>
    </source>
</evidence>
<proteinExistence type="predicted"/>
<dbReference type="GO" id="GO:0043161">
    <property type="term" value="P:proteasome-mediated ubiquitin-dependent protein catabolic process"/>
    <property type="evidence" value="ECO:0007669"/>
    <property type="project" value="TreeGrafter"/>
</dbReference>
<keyword evidence="14" id="KW-1185">Reference proteome</keyword>
<dbReference type="InterPro" id="IPR012989">
    <property type="entry name" value="SEP_domain"/>
</dbReference>
<evidence type="ECO:0000256" key="4">
    <source>
        <dbReference type="ARBA" id="ARBA00023212"/>
    </source>
</evidence>
<dbReference type="FunFam" id="3.30.420.210:FF:000003">
    <property type="entry name" value="UBX domain protein 11"/>
    <property type="match status" value="1"/>
</dbReference>
<dbReference type="FunCoup" id="A0A3P8V6Z1">
    <property type="interactions" value="27"/>
</dbReference>
<keyword evidence="3 10" id="KW-0175">Coiled coil</keyword>
<evidence type="ECO:0000259" key="12">
    <source>
        <dbReference type="PROSITE" id="PS51399"/>
    </source>
</evidence>
<dbReference type="Pfam" id="PF08059">
    <property type="entry name" value="SEP"/>
    <property type="match status" value="1"/>
</dbReference>
<reference evidence="13 14" key="1">
    <citation type="journal article" date="2014" name="Nat. Genet.">
        <title>Whole-genome sequence of a flatfish provides insights into ZW sex chromosome evolution and adaptation to a benthic lifestyle.</title>
        <authorList>
            <person name="Chen S."/>
            <person name="Zhang G."/>
            <person name="Shao C."/>
            <person name="Huang Q."/>
            <person name="Liu G."/>
            <person name="Zhang P."/>
            <person name="Song W."/>
            <person name="An N."/>
            <person name="Chalopin D."/>
            <person name="Volff J.N."/>
            <person name="Hong Y."/>
            <person name="Li Q."/>
            <person name="Sha Z."/>
            <person name="Zhou H."/>
            <person name="Xie M."/>
            <person name="Yu Q."/>
            <person name="Liu Y."/>
            <person name="Xiang H."/>
            <person name="Wang N."/>
            <person name="Wu K."/>
            <person name="Yang C."/>
            <person name="Zhou Q."/>
            <person name="Liao X."/>
            <person name="Yang L."/>
            <person name="Hu Q."/>
            <person name="Zhang J."/>
            <person name="Meng L."/>
            <person name="Jin L."/>
            <person name="Tian Y."/>
            <person name="Lian J."/>
            <person name="Yang J."/>
            <person name="Miao G."/>
            <person name="Liu S."/>
            <person name="Liang Z."/>
            <person name="Yan F."/>
            <person name="Li Y."/>
            <person name="Sun B."/>
            <person name="Zhang H."/>
            <person name="Zhang J."/>
            <person name="Zhu Y."/>
            <person name="Du M."/>
            <person name="Zhao Y."/>
            <person name="Schartl M."/>
            <person name="Tang Q."/>
            <person name="Wang J."/>
        </authorList>
    </citation>
    <scope>NUCLEOTIDE SEQUENCE</scope>
</reference>
<organism evidence="13 14">
    <name type="scientific">Cynoglossus semilaevis</name>
    <name type="common">Tongue sole</name>
    <dbReference type="NCBI Taxonomy" id="244447"/>
    <lineage>
        <taxon>Eukaryota</taxon>
        <taxon>Metazoa</taxon>
        <taxon>Chordata</taxon>
        <taxon>Craniata</taxon>
        <taxon>Vertebrata</taxon>
        <taxon>Euteleostomi</taxon>
        <taxon>Actinopterygii</taxon>
        <taxon>Neopterygii</taxon>
        <taxon>Teleostei</taxon>
        <taxon>Neoteleostei</taxon>
        <taxon>Acanthomorphata</taxon>
        <taxon>Carangaria</taxon>
        <taxon>Pleuronectiformes</taxon>
        <taxon>Pleuronectoidei</taxon>
        <taxon>Cynoglossidae</taxon>
        <taxon>Cynoglossinae</taxon>
        <taxon>Cynoglossus</taxon>
    </lineage>
</organism>
<dbReference type="SMART" id="SM00553">
    <property type="entry name" value="SEP"/>
    <property type="match status" value="1"/>
</dbReference>
<dbReference type="GeneTree" id="ENSGT00520000055567"/>
<dbReference type="SUPFAM" id="SSF102848">
    <property type="entry name" value="NSFL1 (p97 ATPase) cofactor p47, SEP domain"/>
    <property type="match status" value="1"/>
</dbReference>
<comment type="subcellular location">
    <subcellularLocation>
        <location evidence="1">Cytoplasm</location>
        <location evidence="1">Cytoskeleton</location>
    </subcellularLocation>
</comment>
<evidence type="ECO:0000256" key="7">
    <source>
        <dbReference type="ARBA" id="ARBA00073759"/>
    </source>
</evidence>
<reference evidence="13" key="3">
    <citation type="submission" date="2025-09" db="UniProtKB">
        <authorList>
            <consortium name="Ensembl"/>
        </authorList>
    </citation>
    <scope>IDENTIFICATION</scope>
</reference>
<name>A0A3P8V6Z1_CYNSE</name>
<feature type="domain" description="SEP" evidence="12">
    <location>
        <begin position="227"/>
        <end position="291"/>
    </location>
</feature>
<dbReference type="GO" id="GO:0043130">
    <property type="term" value="F:ubiquitin binding"/>
    <property type="evidence" value="ECO:0007669"/>
    <property type="project" value="TreeGrafter"/>
</dbReference>
<protein>
    <recommendedName>
        <fullName evidence="7">UBX domain-containing protein 11</fullName>
    </recommendedName>
    <alternativeName>
        <fullName evidence="9">Socius</fullName>
    </alternativeName>
    <alternativeName>
        <fullName evidence="8">UBX domain-containing protein 5</fullName>
    </alternativeName>
</protein>
<comment type="subunit">
    <text evidence="6">Interacts with GNA12, GNA13, RND1, RND2 and RND3.</text>
</comment>
<feature type="coiled-coil region" evidence="10">
    <location>
        <begin position="91"/>
        <end position="156"/>
    </location>
</feature>
<dbReference type="Ensembl" id="ENSCSET00000008266.1">
    <property type="protein sequence ID" value="ENSCSEP00000008180.1"/>
    <property type="gene ID" value="ENSCSEG00000005234.1"/>
</dbReference>
<comment type="function">
    <text evidence="5">May be involved in the reorganization of actin cytoskeleton mediated by RND1, RND2 and RND3. Promotes RHOA activation mediated by GNA12 and GNA13.</text>
</comment>
<dbReference type="AlphaFoldDB" id="A0A3P8V6Z1"/>
<keyword evidence="2" id="KW-0963">Cytoplasm</keyword>
<evidence type="ECO:0000313" key="13">
    <source>
        <dbReference type="Ensembl" id="ENSCSEP00000008180.1"/>
    </source>
</evidence>
<sequence length="485" mass="55342">MSSPLSMLKKTKRVPLQGLHSDQWGREKVSFRGNLLTEFQAEVVQNDGGDDSSDPSSLQTSCSDVSKAKSKSLLKKAGPPPSDFELMSVMMQRVNLLEKILKSQAQELETKDQKISMLEKKLRLREESVSHDLNGRDDVESRCQQLQNQVNDMERFLNDYGLIWVGEERSSDSGECELTHSSEASRIRDFHLDFDLVLHRIMDLNILTGEGESFVQSTPTGAQLVKKNPVQLRLYSNGIVMFDGPFRSYQEHSTQQFIQDVMDGYFPSELQKRFPHGVPFEVFDKRDEEFIFKQPWERFPGEGRTVCGKKEESSNVRRYQTTGNKLTMDQFLNRMPKVVIKAGKVIGVRKSLREMLQGSSDAQCSDSVIHIDTAALEARKERLQIFPSDRTSCDIITLKVKSEDGSQTYMLKMFFSETMGHLRKYLDHHRSEPIHYLFSSCSNRRTFDIDITLTTEAMTILVMTSSAHSQGAAMKTRQGRYNPTA</sequence>
<evidence type="ECO:0000256" key="9">
    <source>
        <dbReference type="ARBA" id="ARBA00081109"/>
    </source>
</evidence>
<evidence type="ECO:0000313" key="14">
    <source>
        <dbReference type="Proteomes" id="UP000265120"/>
    </source>
</evidence>
<dbReference type="Gene3D" id="3.30.420.210">
    <property type="entry name" value="SEP domain"/>
    <property type="match status" value="1"/>
</dbReference>
<dbReference type="InterPro" id="IPR036241">
    <property type="entry name" value="NSFL1C_SEP_dom_sf"/>
</dbReference>
<feature type="region of interest" description="Disordered" evidence="11">
    <location>
        <begin position="45"/>
        <end position="64"/>
    </location>
</feature>
<evidence type="ECO:0000256" key="5">
    <source>
        <dbReference type="ARBA" id="ARBA00059434"/>
    </source>
</evidence>
<dbReference type="STRING" id="244447.ENSCSEP00000008180"/>
<dbReference type="PANTHER" id="PTHR23333">
    <property type="entry name" value="UBX DOMAIN CONTAINING PROTEIN"/>
    <property type="match status" value="1"/>
</dbReference>
<accession>A0A3P8V6Z1</accession>
<keyword evidence="4" id="KW-0206">Cytoskeleton</keyword>
<dbReference type="Proteomes" id="UP000265120">
    <property type="component" value="Chromosome 13"/>
</dbReference>
<dbReference type="GO" id="GO:0005856">
    <property type="term" value="C:cytoskeleton"/>
    <property type="evidence" value="ECO:0007669"/>
    <property type="project" value="UniProtKB-SubCell"/>
</dbReference>
<dbReference type="PROSITE" id="PS51399">
    <property type="entry name" value="SEP"/>
    <property type="match status" value="1"/>
</dbReference>
<evidence type="ECO:0000256" key="10">
    <source>
        <dbReference type="SAM" id="Coils"/>
    </source>
</evidence>
<evidence type="ECO:0000256" key="8">
    <source>
        <dbReference type="ARBA" id="ARBA00075811"/>
    </source>
</evidence>
<evidence type="ECO:0000256" key="11">
    <source>
        <dbReference type="SAM" id="MobiDB-lite"/>
    </source>
</evidence>
<reference evidence="13" key="2">
    <citation type="submission" date="2025-08" db="UniProtKB">
        <authorList>
            <consortium name="Ensembl"/>
        </authorList>
    </citation>
    <scope>IDENTIFICATION</scope>
</reference>
<dbReference type="PANTHER" id="PTHR23333:SF4">
    <property type="entry name" value="UBX DOMAIN-CONTAINING PROTEIN 11"/>
    <property type="match status" value="1"/>
</dbReference>
<evidence type="ECO:0000256" key="3">
    <source>
        <dbReference type="ARBA" id="ARBA00023054"/>
    </source>
</evidence>
<evidence type="ECO:0000256" key="1">
    <source>
        <dbReference type="ARBA" id="ARBA00004245"/>
    </source>
</evidence>
<dbReference type="InParanoid" id="A0A3P8V6Z1"/>
<evidence type="ECO:0000256" key="6">
    <source>
        <dbReference type="ARBA" id="ARBA00062345"/>
    </source>
</evidence>